<dbReference type="InterPro" id="IPR036864">
    <property type="entry name" value="Zn2-C6_fun-type_DNA-bd_sf"/>
</dbReference>
<dbReference type="GO" id="GO:0000981">
    <property type="term" value="F:DNA-binding transcription factor activity, RNA polymerase II-specific"/>
    <property type="evidence" value="ECO:0007669"/>
    <property type="project" value="InterPro"/>
</dbReference>
<evidence type="ECO:0000256" key="2">
    <source>
        <dbReference type="ARBA" id="ARBA00022833"/>
    </source>
</evidence>
<dbReference type="PANTHER" id="PTHR47660:SF3">
    <property type="entry name" value="FINGER DOMAIN PROTEIN, PUTATIVE (AFU_ORTHOLOGUE AFUA_4G03310)-RELATED"/>
    <property type="match status" value="1"/>
</dbReference>
<dbReference type="EMBL" id="JABFAI010000436">
    <property type="protein sequence ID" value="KAF4944451.1"/>
    <property type="molecule type" value="Genomic_DNA"/>
</dbReference>
<keyword evidence="2" id="KW-0862">Zinc</keyword>
<dbReference type="AlphaFoldDB" id="A0A8H4SRJ7"/>
<evidence type="ECO:0000259" key="6">
    <source>
        <dbReference type="Pfam" id="PF00172"/>
    </source>
</evidence>
<evidence type="ECO:0000313" key="8">
    <source>
        <dbReference type="Proteomes" id="UP000604273"/>
    </source>
</evidence>
<feature type="domain" description="Zn(2)-C6 fungal-type" evidence="6">
    <location>
        <begin position="58"/>
        <end position="86"/>
    </location>
</feature>
<gene>
    <name evidence="7" type="ORF">FGADI_12673</name>
</gene>
<dbReference type="PANTHER" id="PTHR47660">
    <property type="entry name" value="TRANSCRIPTION FACTOR WITH C2H2 AND ZN(2)-CYS(6) DNA BINDING DOMAIN (EUROFUNG)-RELATED-RELATED"/>
    <property type="match status" value="1"/>
</dbReference>
<dbReference type="InterPro" id="IPR001138">
    <property type="entry name" value="Zn2Cys6_DnaBD"/>
</dbReference>
<comment type="caution">
    <text evidence="7">The sequence shown here is derived from an EMBL/GenBank/DDBJ whole genome shotgun (WGS) entry which is preliminary data.</text>
</comment>
<protein>
    <recommendedName>
        <fullName evidence="6">Zn(2)-C6 fungal-type domain-containing protein</fullName>
    </recommendedName>
</protein>
<evidence type="ECO:0000256" key="4">
    <source>
        <dbReference type="ARBA" id="ARBA00023163"/>
    </source>
</evidence>
<reference evidence="7" key="2">
    <citation type="submission" date="2020-05" db="EMBL/GenBank/DDBJ databases">
        <authorList>
            <person name="Kim H.-S."/>
            <person name="Proctor R.H."/>
            <person name="Brown D.W."/>
        </authorList>
    </citation>
    <scope>NUCLEOTIDE SEQUENCE</scope>
    <source>
        <strain evidence="7">NRRL 45417</strain>
    </source>
</reference>
<dbReference type="GO" id="GO:0008270">
    <property type="term" value="F:zinc ion binding"/>
    <property type="evidence" value="ECO:0007669"/>
    <property type="project" value="InterPro"/>
</dbReference>
<dbReference type="SUPFAM" id="SSF57701">
    <property type="entry name" value="Zn2/Cys6 DNA-binding domain"/>
    <property type="match status" value="1"/>
</dbReference>
<sequence length="239" mass="26371">MFGYVRIGSPFRQLKAETLTSSFCRYPDLVKRHESQHRRDSAETGGRSARAAHTRLLCASSKLRCGNERPCARCVKKGVPCEESVAAQRGPLNDNSSLSDAELDDGQVSYQQQSPITVTTEPQIESRTEIAFSDNSFPDVPNFNHMVPRTTSVPIFNARPVEDISSNQSLAPVGREVSPSAHPEPSGIQYDAHQVASASGQFEGLLNNLLFTSPNDDEEIYARTITDERHHYPLSLPSI</sequence>
<dbReference type="Pfam" id="PF00172">
    <property type="entry name" value="Zn_clus"/>
    <property type="match status" value="1"/>
</dbReference>
<evidence type="ECO:0000256" key="1">
    <source>
        <dbReference type="ARBA" id="ARBA00022723"/>
    </source>
</evidence>
<reference evidence="7" key="1">
    <citation type="journal article" date="2020" name="BMC Genomics">
        <title>Correction to: Identification and distribution of gene clusters required for synthesis of sphingolipid metabolism inhibitors in diverse species of the filamentous fungus Fusarium.</title>
        <authorList>
            <person name="Kim H.S."/>
            <person name="Lohmar J.M."/>
            <person name="Busman M."/>
            <person name="Brown D.W."/>
            <person name="Naumann T.A."/>
            <person name="Divon H.H."/>
            <person name="Lysoe E."/>
            <person name="Uhlig S."/>
            <person name="Proctor R.H."/>
        </authorList>
    </citation>
    <scope>NUCLEOTIDE SEQUENCE</scope>
    <source>
        <strain evidence="7">NRRL 45417</strain>
    </source>
</reference>
<name>A0A8H4SRJ7_9HYPO</name>
<evidence type="ECO:0000256" key="3">
    <source>
        <dbReference type="ARBA" id="ARBA00023015"/>
    </source>
</evidence>
<keyword evidence="5" id="KW-0539">Nucleus</keyword>
<dbReference type="OrthoDB" id="5044769at2759"/>
<dbReference type="Gene3D" id="4.10.240.10">
    <property type="entry name" value="Zn(2)-C6 fungal-type DNA-binding domain"/>
    <property type="match status" value="1"/>
</dbReference>
<keyword evidence="1" id="KW-0479">Metal-binding</keyword>
<evidence type="ECO:0000313" key="7">
    <source>
        <dbReference type="EMBL" id="KAF4944451.1"/>
    </source>
</evidence>
<dbReference type="Proteomes" id="UP000604273">
    <property type="component" value="Unassembled WGS sequence"/>
</dbReference>
<accession>A0A8H4SRJ7</accession>
<organism evidence="7 8">
    <name type="scientific">Fusarium gaditjirri</name>
    <dbReference type="NCBI Taxonomy" id="282569"/>
    <lineage>
        <taxon>Eukaryota</taxon>
        <taxon>Fungi</taxon>
        <taxon>Dikarya</taxon>
        <taxon>Ascomycota</taxon>
        <taxon>Pezizomycotina</taxon>
        <taxon>Sordariomycetes</taxon>
        <taxon>Hypocreomycetidae</taxon>
        <taxon>Hypocreales</taxon>
        <taxon>Nectriaceae</taxon>
        <taxon>Fusarium</taxon>
        <taxon>Fusarium nisikadoi species complex</taxon>
    </lineage>
</organism>
<dbReference type="CDD" id="cd00067">
    <property type="entry name" value="GAL4"/>
    <property type="match status" value="1"/>
</dbReference>
<evidence type="ECO:0000256" key="5">
    <source>
        <dbReference type="ARBA" id="ARBA00023242"/>
    </source>
</evidence>
<proteinExistence type="predicted"/>
<keyword evidence="8" id="KW-1185">Reference proteome</keyword>
<keyword evidence="4" id="KW-0804">Transcription</keyword>
<keyword evidence="3" id="KW-0805">Transcription regulation</keyword>